<feature type="transmembrane region" description="Helical" evidence="6">
    <location>
        <begin position="57"/>
        <end position="75"/>
    </location>
</feature>
<dbReference type="InterPro" id="IPR050189">
    <property type="entry name" value="MFS_Efflux_Transporters"/>
</dbReference>
<evidence type="ECO:0000256" key="5">
    <source>
        <dbReference type="ARBA" id="ARBA00023136"/>
    </source>
</evidence>
<dbReference type="PROSITE" id="PS50850">
    <property type="entry name" value="MFS"/>
    <property type="match status" value="1"/>
</dbReference>
<feature type="transmembrane region" description="Helical" evidence="6">
    <location>
        <begin position="87"/>
        <end position="106"/>
    </location>
</feature>
<dbReference type="InterPro" id="IPR036259">
    <property type="entry name" value="MFS_trans_sf"/>
</dbReference>
<dbReference type="PANTHER" id="PTHR43124:SF5">
    <property type="entry name" value="PURINE RIBONUCLEOSIDE EFFLUX PUMP NEPI"/>
    <property type="match status" value="1"/>
</dbReference>
<feature type="transmembrane region" description="Helical" evidence="6">
    <location>
        <begin position="372"/>
        <end position="391"/>
    </location>
</feature>
<dbReference type="PANTHER" id="PTHR43124">
    <property type="entry name" value="PURINE EFFLUX PUMP PBUE"/>
    <property type="match status" value="1"/>
</dbReference>
<feature type="transmembrane region" description="Helical" evidence="6">
    <location>
        <begin position="284"/>
        <end position="301"/>
    </location>
</feature>
<feature type="transmembrane region" description="Helical" evidence="6">
    <location>
        <begin position="342"/>
        <end position="366"/>
    </location>
</feature>
<keyword evidence="5 6" id="KW-0472">Membrane</keyword>
<dbReference type="CDD" id="cd17324">
    <property type="entry name" value="MFS_NepI_like"/>
    <property type="match status" value="1"/>
</dbReference>
<dbReference type="GO" id="GO:0022857">
    <property type="term" value="F:transmembrane transporter activity"/>
    <property type="evidence" value="ECO:0007669"/>
    <property type="project" value="InterPro"/>
</dbReference>
<dbReference type="OrthoDB" id="9812189at2"/>
<comment type="subcellular location">
    <subcellularLocation>
        <location evidence="1">Cell membrane</location>
        <topology evidence="1">Multi-pass membrane protein</topology>
    </subcellularLocation>
</comment>
<keyword evidence="3 6" id="KW-0812">Transmembrane</keyword>
<keyword evidence="2" id="KW-1003">Cell membrane</keyword>
<gene>
    <name evidence="8" type="ORF">E0493_19125</name>
</gene>
<evidence type="ECO:0000256" key="6">
    <source>
        <dbReference type="SAM" id="Phobius"/>
    </source>
</evidence>
<dbReference type="Gene3D" id="1.20.1250.20">
    <property type="entry name" value="MFS general substrate transporter like domains"/>
    <property type="match status" value="1"/>
</dbReference>
<dbReference type="AlphaFoldDB" id="A0A845BHC7"/>
<evidence type="ECO:0000313" key="8">
    <source>
        <dbReference type="EMBL" id="MXP65464.1"/>
    </source>
</evidence>
<feature type="transmembrane region" description="Helical" evidence="6">
    <location>
        <begin position="307"/>
        <end position="330"/>
    </location>
</feature>
<evidence type="ECO:0000313" key="9">
    <source>
        <dbReference type="Proteomes" id="UP000460715"/>
    </source>
</evidence>
<dbReference type="SUPFAM" id="SSF103473">
    <property type="entry name" value="MFS general substrate transporter"/>
    <property type="match status" value="1"/>
</dbReference>
<comment type="caution">
    <text evidence="8">The sequence shown here is derived from an EMBL/GenBank/DDBJ whole genome shotgun (WGS) entry which is preliminary data.</text>
</comment>
<evidence type="ECO:0000256" key="4">
    <source>
        <dbReference type="ARBA" id="ARBA00022989"/>
    </source>
</evidence>
<feature type="transmembrane region" description="Helical" evidence="6">
    <location>
        <begin position="146"/>
        <end position="169"/>
    </location>
</feature>
<evidence type="ECO:0000256" key="2">
    <source>
        <dbReference type="ARBA" id="ARBA00022475"/>
    </source>
</evidence>
<evidence type="ECO:0000256" key="1">
    <source>
        <dbReference type="ARBA" id="ARBA00004651"/>
    </source>
</evidence>
<proteinExistence type="predicted"/>
<feature type="transmembrane region" description="Helical" evidence="6">
    <location>
        <begin position="18"/>
        <end position="37"/>
    </location>
</feature>
<feature type="transmembrane region" description="Helical" evidence="6">
    <location>
        <begin position="218"/>
        <end position="239"/>
    </location>
</feature>
<name>A0A845BHC7_9PROT</name>
<keyword evidence="9" id="KW-1185">Reference proteome</keyword>
<feature type="transmembrane region" description="Helical" evidence="6">
    <location>
        <begin position="251"/>
        <end position="272"/>
    </location>
</feature>
<evidence type="ECO:0000259" key="7">
    <source>
        <dbReference type="PROSITE" id="PS50850"/>
    </source>
</evidence>
<keyword evidence="4 6" id="KW-1133">Transmembrane helix</keyword>
<dbReference type="GO" id="GO:0005886">
    <property type="term" value="C:plasma membrane"/>
    <property type="evidence" value="ECO:0007669"/>
    <property type="project" value="UniProtKB-SubCell"/>
</dbReference>
<feature type="transmembrane region" description="Helical" evidence="6">
    <location>
        <begin position="112"/>
        <end position="134"/>
    </location>
</feature>
<dbReference type="InterPro" id="IPR011701">
    <property type="entry name" value="MFS"/>
</dbReference>
<feature type="transmembrane region" description="Helical" evidence="6">
    <location>
        <begin position="175"/>
        <end position="198"/>
    </location>
</feature>
<sequence length="417" mass="42165">MSDQTLPDAAALPSSSPVLGAVLAMTLCAAALIASEFMPVSLLTPLASDLGMTEGQAGQVISVSGIFAVLTSLLVSSAAGRLDRRTVLLGLTLLMVVSGVVVAFAPNFGVLMAGRALLGVSIGGFWSMSTATVMRLVPPDAVPRALAVLNGGNALAATVAAPLGSFLGAWVGWRGAFLCVVPLAALAFAWQLATVPPLPAERQAGTGATLGLLGRPQVASGMLAILFLFMGQFALFTYLRPFLEAVTRVDVSTLSLILLGLGITGLVGTSLVGRLLRASLHGTLIAIPLAMAAIAIALVAFDQQPLATAALLAGWGLIATPAPVGWGTWLSRTLPAEAEAGGGLMVATIQLAITAGASAGGLLFDAGGHESAFGASATMLGASALLAILNWRLGAARRRSFQAPAPPRSARPALDHQ</sequence>
<reference evidence="8 9" key="1">
    <citation type="submission" date="2019-03" db="EMBL/GenBank/DDBJ databases">
        <title>Roseomonas sp. a novel Roseomonas species isolated from Sea whip Gorgonian.</title>
        <authorList>
            <person name="Li F."/>
            <person name="Pan X."/>
            <person name="Huang S."/>
            <person name="Li Z."/>
            <person name="Meng B."/>
        </authorList>
    </citation>
    <scope>NUCLEOTIDE SEQUENCE [LARGE SCALE GENOMIC DNA]</scope>
    <source>
        <strain evidence="8 9">M0104</strain>
    </source>
</reference>
<organism evidence="8 9">
    <name type="scientific">Teichococcus coralli</name>
    <dbReference type="NCBI Taxonomy" id="2545983"/>
    <lineage>
        <taxon>Bacteria</taxon>
        <taxon>Pseudomonadati</taxon>
        <taxon>Pseudomonadota</taxon>
        <taxon>Alphaproteobacteria</taxon>
        <taxon>Acetobacterales</taxon>
        <taxon>Roseomonadaceae</taxon>
        <taxon>Roseomonas</taxon>
    </lineage>
</organism>
<dbReference type="Pfam" id="PF07690">
    <property type="entry name" value="MFS_1"/>
    <property type="match status" value="1"/>
</dbReference>
<dbReference type="EMBL" id="SNVJ01000022">
    <property type="protein sequence ID" value="MXP65464.1"/>
    <property type="molecule type" value="Genomic_DNA"/>
</dbReference>
<protein>
    <submittedName>
        <fullName evidence="8">MFS transporter</fullName>
    </submittedName>
</protein>
<evidence type="ECO:0000256" key="3">
    <source>
        <dbReference type="ARBA" id="ARBA00022692"/>
    </source>
</evidence>
<feature type="domain" description="Major facilitator superfamily (MFS) profile" evidence="7">
    <location>
        <begin position="17"/>
        <end position="399"/>
    </location>
</feature>
<dbReference type="RefSeq" id="WP_160938875.1">
    <property type="nucleotide sequence ID" value="NZ_SNVJ01000022.1"/>
</dbReference>
<accession>A0A845BHC7</accession>
<dbReference type="Proteomes" id="UP000460715">
    <property type="component" value="Unassembled WGS sequence"/>
</dbReference>
<dbReference type="InterPro" id="IPR020846">
    <property type="entry name" value="MFS_dom"/>
</dbReference>